<dbReference type="Gene3D" id="3.30.428.10">
    <property type="entry name" value="HIT-like"/>
    <property type="match status" value="1"/>
</dbReference>
<dbReference type="Pfam" id="PF01230">
    <property type="entry name" value="HIT"/>
    <property type="match status" value="1"/>
</dbReference>
<dbReference type="InterPro" id="IPR011146">
    <property type="entry name" value="HIT-like"/>
</dbReference>
<feature type="active site" description="Tele-AMP-histidine intermediate" evidence="1">
    <location>
        <position position="100"/>
    </location>
</feature>
<dbReference type="PANTHER" id="PTHR46648:SF1">
    <property type="entry name" value="ADENOSINE 5'-MONOPHOSPHORAMIDASE HNT1"/>
    <property type="match status" value="1"/>
</dbReference>
<evidence type="ECO:0000256" key="3">
    <source>
        <dbReference type="PROSITE-ProRule" id="PRU00464"/>
    </source>
</evidence>
<dbReference type="PROSITE" id="PS51084">
    <property type="entry name" value="HIT_2"/>
    <property type="match status" value="1"/>
</dbReference>
<dbReference type="InterPro" id="IPR019808">
    <property type="entry name" value="Histidine_triad_CS"/>
</dbReference>
<evidence type="ECO:0000313" key="6">
    <source>
        <dbReference type="Proteomes" id="UP000176997"/>
    </source>
</evidence>
<accession>A0A1G2S9Z5</accession>
<comment type="caution">
    <text evidence="5">The sequence shown here is derived from an EMBL/GenBank/DDBJ whole genome shotgun (WGS) entry which is preliminary data.</text>
</comment>
<dbReference type="PRINTS" id="PR00332">
    <property type="entry name" value="HISTRIAD"/>
</dbReference>
<evidence type="ECO:0000256" key="2">
    <source>
        <dbReference type="PIRSR" id="PIRSR601310-3"/>
    </source>
</evidence>
<evidence type="ECO:0000313" key="5">
    <source>
        <dbReference type="EMBL" id="OHA81863.1"/>
    </source>
</evidence>
<dbReference type="CDD" id="cd01277">
    <property type="entry name" value="HINT_subgroup"/>
    <property type="match status" value="1"/>
</dbReference>
<gene>
    <name evidence="5" type="ORF">A2675_01810</name>
</gene>
<feature type="short sequence motif" description="Histidine triad motif" evidence="2 3">
    <location>
        <begin position="98"/>
        <end position="102"/>
    </location>
</feature>
<dbReference type="PANTHER" id="PTHR46648">
    <property type="entry name" value="HIT FAMILY PROTEIN 1"/>
    <property type="match status" value="1"/>
</dbReference>
<organism evidence="5 6">
    <name type="scientific">Candidatus Yonathbacteria bacterium RIFCSPHIGHO2_01_FULL_51_10</name>
    <dbReference type="NCBI Taxonomy" id="1802723"/>
    <lineage>
        <taxon>Bacteria</taxon>
        <taxon>Candidatus Yonathiibacteriota</taxon>
    </lineage>
</organism>
<sequence>MNTDCLFCKIIAGEIPSAKVYEDEHSFAFLDLHPVNIGHTLVVPKAHHVNLYETPDETLSHIAVVVKKLSIAIKTAVNAQGINIEMNNDPVAGQVIFHTHIHIIPRFSGDGFEHWQGARDYAEGEAETVAAKIKMRL</sequence>
<name>A0A1G2S9Z5_9BACT</name>
<dbReference type="InterPro" id="IPR001310">
    <property type="entry name" value="Histidine_triad_HIT"/>
</dbReference>
<evidence type="ECO:0000256" key="1">
    <source>
        <dbReference type="PIRSR" id="PIRSR601310-1"/>
    </source>
</evidence>
<dbReference type="InterPro" id="IPR036265">
    <property type="entry name" value="HIT-like_sf"/>
</dbReference>
<dbReference type="PROSITE" id="PS00892">
    <property type="entry name" value="HIT_1"/>
    <property type="match status" value="1"/>
</dbReference>
<dbReference type="STRING" id="1802723.A2675_01810"/>
<evidence type="ECO:0000259" key="4">
    <source>
        <dbReference type="PROSITE" id="PS51084"/>
    </source>
</evidence>
<protein>
    <recommendedName>
        <fullName evidence="4">HIT domain-containing protein</fullName>
    </recommendedName>
</protein>
<dbReference type="AlphaFoldDB" id="A0A1G2S9Z5"/>
<proteinExistence type="predicted"/>
<feature type="domain" description="HIT" evidence="4">
    <location>
        <begin position="6"/>
        <end position="113"/>
    </location>
</feature>
<dbReference type="InterPro" id="IPR039384">
    <property type="entry name" value="HINT"/>
</dbReference>
<dbReference type="GO" id="GO:0003824">
    <property type="term" value="F:catalytic activity"/>
    <property type="evidence" value="ECO:0007669"/>
    <property type="project" value="InterPro"/>
</dbReference>
<dbReference type="GO" id="GO:0009117">
    <property type="term" value="P:nucleotide metabolic process"/>
    <property type="evidence" value="ECO:0007669"/>
    <property type="project" value="TreeGrafter"/>
</dbReference>
<dbReference type="Proteomes" id="UP000176997">
    <property type="component" value="Unassembled WGS sequence"/>
</dbReference>
<dbReference type="EMBL" id="MHUS01000007">
    <property type="protein sequence ID" value="OHA81863.1"/>
    <property type="molecule type" value="Genomic_DNA"/>
</dbReference>
<dbReference type="SUPFAM" id="SSF54197">
    <property type="entry name" value="HIT-like"/>
    <property type="match status" value="1"/>
</dbReference>
<reference evidence="5 6" key="1">
    <citation type="journal article" date="2016" name="Nat. Commun.">
        <title>Thousands of microbial genomes shed light on interconnected biogeochemical processes in an aquifer system.</title>
        <authorList>
            <person name="Anantharaman K."/>
            <person name="Brown C.T."/>
            <person name="Hug L.A."/>
            <person name="Sharon I."/>
            <person name="Castelle C.J."/>
            <person name="Probst A.J."/>
            <person name="Thomas B.C."/>
            <person name="Singh A."/>
            <person name="Wilkins M.J."/>
            <person name="Karaoz U."/>
            <person name="Brodie E.L."/>
            <person name="Williams K.H."/>
            <person name="Hubbard S.S."/>
            <person name="Banfield J.F."/>
        </authorList>
    </citation>
    <scope>NUCLEOTIDE SEQUENCE [LARGE SCALE GENOMIC DNA]</scope>
</reference>